<organism evidence="4 5">
    <name type="scientific">Blomia tropicalis</name>
    <name type="common">Mite</name>
    <dbReference type="NCBI Taxonomy" id="40697"/>
    <lineage>
        <taxon>Eukaryota</taxon>
        <taxon>Metazoa</taxon>
        <taxon>Ecdysozoa</taxon>
        <taxon>Arthropoda</taxon>
        <taxon>Chelicerata</taxon>
        <taxon>Arachnida</taxon>
        <taxon>Acari</taxon>
        <taxon>Acariformes</taxon>
        <taxon>Sarcoptiformes</taxon>
        <taxon>Astigmata</taxon>
        <taxon>Glycyphagoidea</taxon>
        <taxon>Echimyopodidae</taxon>
        <taxon>Blomia</taxon>
    </lineage>
</organism>
<feature type="repeat" description="RCC1" evidence="2">
    <location>
        <begin position="201"/>
        <end position="259"/>
    </location>
</feature>
<dbReference type="PROSITE" id="PS50012">
    <property type="entry name" value="RCC1_3"/>
    <property type="match status" value="6"/>
</dbReference>
<dbReference type="InterPro" id="IPR009091">
    <property type="entry name" value="RCC1/BLIP-II"/>
</dbReference>
<dbReference type="PRINTS" id="PR00633">
    <property type="entry name" value="RCCNDNSATION"/>
</dbReference>
<evidence type="ECO:0000256" key="2">
    <source>
        <dbReference type="PROSITE-ProRule" id="PRU00235"/>
    </source>
</evidence>
<dbReference type="InterPro" id="IPR053035">
    <property type="entry name" value="Mitochondrial_GEF_domain"/>
</dbReference>
<feature type="repeat" description="RCC1" evidence="2">
    <location>
        <begin position="427"/>
        <end position="476"/>
    </location>
</feature>
<dbReference type="EMBL" id="JAPWDV010000001">
    <property type="protein sequence ID" value="KAJ6224253.1"/>
    <property type="molecule type" value="Genomic_DNA"/>
</dbReference>
<evidence type="ECO:0000256" key="1">
    <source>
        <dbReference type="ARBA" id="ARBA00022737"/>
    </source>
</evidence>
<name>A0A9Q0MDG0_BLOTA</name>
<dbReference type="Pfam" id="PF25390">
    <property type="entry name" value="WD40_RLD"/>
    <property type="match status" value="1"/>
</dbReference>
<dbReference type="SUPFAM" id="SSF50985">
    <property type="entry name" value="RCC1/BLIP-II"/>
    <property type="match status" value="2"/>
</dbReference>
<dbReference type="GO" id="GO:0070131">
    <property type="term" value="P:positive regulation of mitochondrial translation"/>
    <property type="evidence" value="ECO:0007669"/>
    <property type="project" value="TreeGrafter"/>
</dbReference>
<dbReference type="GO" id="GO:0005085">
    <property type="term" value="F:guanyl-nucleotide exchange factor activity"/>
    <property type="evidence" value="ECO:0007669"/>
    <property type="project" value="TreeGrafter"/>
</dbReference>
<proteinExistence type="predicted"/>
<feature type="repeat" description="RCC1" evidence="2">
    <location>
        <begin position="313"/>
        <end position="366"/>
    </location>
</feature>
<comment type="caution">
    <text evidence="4">The sequence shown here is derived from an EMBL/GenBank/DDBJ whole genome shotgun (WGS) entry which is preliminary data.</text>
</comment>
<dbReference type="PANTHER" id="PTHR46337:SF1">
    <property type="entry name" value="RCC1-LIKE G EXCHANGING FACTOR-LIKE PROTEIN"/>
    <property type="match status" value="1"/>
</dbReference>
<dbReference type="GO" id="GO:0019843">
    <property type="term" value="F:rRNA binding"/>
    <property type="evidence" value="ECO:0007669"/>
    <property type="project" value="TreeGrafter"/>
</dbReference>
<keyword evidence="5" id="KW-1185">Reference proteome</keyword>
<dbReference type="PANTHER" id="PTHR46337">
    <property type="entry name" value="RCC1-LIKE G EXCHANGING FACTOR-LIKE PROTEIN"/>
    <property type="match status" value="1"/>
</dbReference>
<dbReference type="OMA" id="GSFCMAL"/>
<feature type="repeat" description="RCC1" evidence="2">
    <location>
        <begin position="367"/>
        <end position="426"/>
    </location>
</feature>
<keyword evidence="1" id="KW-0677">Repeat</keyword>
<evidence type="ECO:0000259" key="3">
    <source>
        <dbReference type="Pfam" id="PF25390"/>
    </source>
</evidence>
<accession>A0A9Q0MDG0</accession>
<gene>
    <name evidence="4" type="ORF">RDWZM_002798</name>
</gene>
<sequence>MFSSRCTCFTRKNLNWLFRRKRHSNRPVKRGQLSEEIADMPTYQFSGEKRNVKLKKHRIDVYTWGFSGTGALGNENYIQPKMSFDGSVSLHPQIIMKKAPVRLRSIAPDTRVADVAAGTGFSVMAATVDKTHYRLFGCGLNTDSQIGYHESDNKEPLVCVGNMVPIGIPTTNTNLKSKIPVDKIVKVAAGRAHTVCLSVTGQLYSLGNNSFGQCGRPIIDGEKYYAQRRVNEIKVELNSTEQISDIVCGQDHTLLLTTEGRVFSCGWGADGQLGNGNYHSSGKLSLVRGDIEGEHIVSLSSASDCVLAVNDNGQVFGWGNSEYSQLSAATSETQVSLPRYLPLDSNIGIVQEVAAAGSMCALVNKQGIVYTWGYGMLGFGPNTDTASHPLPLDPNLFGRSIFSDSKQYSVRSIVAGLHHFGAITHRGDLYVWGKNTRGNLGIGSEKDMYFPYKISIPGIVKKISLGPDHSIAMIRAII</sequence>
<dbReference type="InterPro" id="IPR058923">
    <property type="entry name" value="RCC1-like_dom"/>
</dbReference>
<dbReference type="AlphaFoldDB" id="A0A9Q0MDG0"/>
<feature type="domain" description="RCC1-like" evidence="3">
    <location>
        <begin position="60"/>
        <end position="472"/>
    </location>
</feature>
<dbReference type="GO" id="GO:0005743">
    <property type="term" value="C:mitochondrial inner membrane"/>
    <property type="evidence" value="ECO:0007669"/>
    <property type="project" value="TreeGrafter"/>
</dbReference>
<dbReference type="Gene3D" id="2.130.10.30">
    <property type="entry name" value="Regulator of chromosome condensation 1/beta-lactamase-inhibitor protein II"/>
    <property type="match status" value="2"/>
</dbReference>
<dbReference type="InterPro" id="IPR000408">
    <property type="entry name" value="Reg_chr_condens"/>
</dbReference>
<evidence type="ECO:0000313" key="4">
    <source>
        <dbReference type="EMBL" id="KAJ6224253.1"/>
    </source>
</evidence>
<dbReference type="Proteomes" id="UP001142055">
    <property type="component" value="Chromosome 1"/>
</dbReference>
<feature type="repeat" description="RCC1" evidence="2">
    <location>
        <begin position="133"/>
        <end position="200"/>
    </location>
</feature>
<protein>
    <recommendedName>
        <fullName evidence="3">RCC1-like domain-containing protein</fullName>
    </recommendedName>
</protein>
<reference evidence="4" key="1">
    <citation type="submission" date="2022-12" db="EMBL/GenBank/DDBJ databases">
        <title>Genome assemblies of Blomia tropicalis.</title>
        <authorList>
            <person name="Cui Y."/>
        </authorList>
    </citation>
    <scope>NUCLEOTIDE SEQUENCE</scope>
    <source>
        <tissue evidence="4">Adult mites</tissue>
    </source>
</reference>
<feature type="repeat" description="RCC1" evidence="2">
    <location>
        <begin position="59"/>
        <end position="128"/>
    </location>
</feature>
<evidence type="ECO:0000313" key="5">
    <source>
        <dbReference type="Proteomes" id="UP001142055"/>
    </source>
</evidence>